<comment type="subcellular location">
    <subcellularLocation>
        <location evidence="1">Membrane</location>
    </subcellularLocation>
</comment>
<proteinExistence type="predicted"/>
<dbReference type="RefSeq" id="XP_015189877.1">
    <property type="nucleotide sequence ID" value="XM_015334391.1"/>
</dbReference>
<keyword evidence="8" id="KW-1185">Reference proteome</keyword>
<evidence type="ECO:0000256" key="6">
    <source>
        <dbReference type="ARBA" id="ARBA00023170"/>
    </source>
</evidence>
<evidence type="ECO:0000256" key="3">
    <source>
        <dbReference type="ARBA" id="ARBA00022729"/>
    </source>
</evidence>
<dbReference type="InterPro" id="IPR032675">
    <property type="entry name" value="LRR_dom_sf"/>
</dbReference>
<sequence>MEGNSLININFEAFSTNEQLSIAKFSYNRLQFSNSFNMFSPFYSNHLLKELHLSNNTIKHFYSDWTTNKQKLELLDLRHNDISTISANNFIFSSNKVLVDLRYNNISNILLTNIEKLVTYNTVKRNVIVRVENNPVLCDCHLYNLLRYYNGDMPINVYNLFELKLGNLTCVKPNEKDGLQFNLMYFKTYQCPEDEYFQIVDRHPSLCTSMIRPYDQTRIIDCSNKLKPELKINKNTINLEGNYPLILNLTGNYLREIPSLDYIESLNLTHLLLSNNYIFEISLNRLPKTIQVLELHNNNLLSMSYNVSEFLFHQNYKELTLSGNPFVCGCDDRFIYVFVLQLQSIHEDLKNVKCQAYDTPLGSMTVDELCLSTDPS</sequence>
<reference evidence="9" key="1">
    <citation type="submission" date="2025-08" db="UniProtKB">
        <authorList>
            <consortium name="RefSeq"/>
        </authorList>
    </citation>
    <scope>IDENTIFICATION</scope>
    <source>
        <tissue evidence="9">Whole body</tissue>
    </source>
</reference>
<evidence type="ECO:0000256" key="7">
    <source>
        <dbReference type="ARBA" id="ARBA00023180"/>
    </source>
</evidence>
<dbReference type="PANTHER" id="PTHR47410:SF5">
    <property type="entry name" value="TOLL-LIKE RECEPTOR 3"/>
    <property type="match status" value="1"/>
</dbReference>
<keyword evidence="3" id="KW-0732">Signal</keyword>
<keyword evidence="4" id="KW-1133">Transmembrane helix</keyword>
<dbReference type="Gene3D" id="3.80.10.10">
    <property type="entry name" value="Ribonuclease Inhibitor"/>
    <property type="match status" value="2"/>
</dbReference>
<protein>
    <submittedName>
        <fullName evidence="9">Protein toll-like</fullName>
    </submittedName>
</protein>
<evidence type="ECO:0000256" key="2">
    <source>
        <dbReference type="ARBA" id="ARBA00022692"/>
    </source>
</evidence>
<keyword evidence="7" id="KW-0325">Glycoprotein</keyword>
<evidence type="ECO:0000313" key="8">
    <source>
        <dbReference type="Proteomes" id="UP000694924"/>
    </source>
</evidence>
<dbReference type="PANTHER" id="PTHR47410">
    <property type="entry name" value="TOLL-LIKE RECEPTOR 7-RELATED"/>
    <property type="match status" value="1"/>
</dbReference>
<dbReference type="PROSITE" id="PS51450">
    <property type="entry name" value="LRR"/>
    <property type="match status" value="2"/>
</dbReference>
<dbReference type="Proteomes" id="UP000694924">
    <property type="component" value="Unplaced"/>
</dbReference>
<evidence type="ECO:0000256" key="4">
    <source>
        <dbReference type="ARBA" id="ARBA00022989"/>
    </source>
</evidence>
<evidence type="ECO:0000256" key="5">
    <source>
        <dbReference type="ARBA" id="ARBA00023136"/>
    </source>
</evidence>
<dbReference type="GeneID" id="107073698"/>
<keyword evidence="6" id="KW-0675">Receptor</keyword>
<evidence type="ECO:0000313" key="9">
    <source>
        <dbReference type="RefSeq" id="XP_015189877.1"/>
    </source>
</evidence>
<gene>
    <name evidence="9" type="primary">LOC107073698</name>
</gene>
<keyword evidence="2" id="KW-0812">Transmembrane</keyword>
<dbReference type="SUPFAM" id="SSF52075">
    <property type="entry name" value="Outer arm dynein light chain 1"/>
    <property type="match status" value="1"/>
</dbReference>
<organism evidence="8 9">
    <name type="scientific">Polistes dominula</name>
    <name type="common">European paper wasp</name>
    <name type="synonym">Vespa dominula</name>
    <dbReference type="NCBI Taxonomy" id="743375"/>
    <lineage>
        <taxon>Eukaryota</taxon>
        <taxon>Metazoa</taxon>
        <taxon>Ecdysozoa</taxon>
        <taxon>Arthropoda</taxon>
        <taxon>Hexapoda</taxon>
        <taxon>Insecta</taxon>
        <taxon>Pterygota</taxon>
        <taxon>Neoptera</taxon>
        <taxon>Endopterygota</taxon>
        <taxon>Hymenoptera</taxon>
        <taxon>Apocrita</taxon>
        <taxon>Aculeata</taxon>
        <taxon>Vespoidea</taxon>
        <taxon>Vespidae</taxon>
        <taxon>Polistinae</taxon>
        <taxon>Polistini</taxon>
        <taxon>Polistes</taxon>
    </lineage>
</organism>
<accession>A0ABM1JBN9</accession>
<keyword evidence="5" id="KW-0472">Membrane</keyword>
<name>A0ABM1JBN9_POLDO</name>
<dbReference type="InterPro" id="IPR001611">
    <property type="entry name" value="Leu-rich_rpt"/>
</dbReference>
<dbReference type="SUPFAM" id="SSF52058">
    <property type="entry name" value="L domain-like"/>
    <property type="match status" value="1"/>
</dbReference>
<evidence type="ECO:0000256" key="1">
    <source>
        <dbReference type="ARBA" id="ARBA00004370"/>
    </source>
</evidence>